<organism evidence="1 2">
    <name type="scientific">Martelella alba</name>
    <dbReference type="NCBI Taxonomy" id="2590451"/>
    <lineage>
        <taxon>Bacteria</taxon>
        <taxon>Pseudomonadati</taxon>
        <taxon>Pseudomonadota</taxon>
        <taxon>Alphaproteobacteria</taxon>
        <taxon>Hyphomicrobiales</taxon>
        <taxon>Aurantimonadaceae</taxon>
        <taxon>Martelella</taxon>
    </lineage>
</organism>
<dbReference type="Proteomes" id="UP000305202">
    <property type="component" value="Unassembled WGS sequence"/>
</dbReference>
<comment type="caution">
    <text evidence="1">The sequence shown here is derived from an EMBL/GenBank/DDBJ whole genome shotgun (WGS) entry which is preliminary data.</text>
</comment>
<dbReference type="Gene3D" id="3.40.50.10400">
    <property type="entry name" value="Hypothetical protein PA1492"/>
    <property type="match status" value="1"/>
</dbReference>
<reference evidence="1 2" key="1">
    <citation type="submission" date="2019-04" db="EMBL/GenBank/DDBJ databases">
        <authorList>
            <person name="Li M."/>
            <person name="Gao C."/>
        </authorList>
    </citation>
    <scope>NUCLEOTIDE SEQUENCE [LARGE SCALE GENOMIC DNA]</scope>
    <source>
        <strain evidence="1 2">BGMRC 2031</strain>
    </source>
</reference>
<accession>A0ABY2SQZ4</accession>
<proteinExistence type="predicted"/>
<protein>
    <submittedName>
        <fullName evidence="1">DUF4406 domain-containing protein</fullName>
    </submittedName>
</protein>
<dbReference type="RefSeq" id="WP_136987930.1">
    <property type="nucleotide sequence ID" value="NZ_SZPQ01000001.1"/>
</dbReference>
<keyword evidence="2" id="KW-1185">Reference proteome</keyword>
<sequence length="117" mass="13334">MRASVVFISGPMTGHPDYNRPAFNHIADGLRKHHGYIVLNPAILPDGLEHHHYLKISLAMLEQADAIYLLNGWEHSKGAVEEFDRAKCRDLHFLFETTEAFNAAVARSRLQRGERKE</sequence>
<evidence type="ECO:0000313" key="2">
    <source>
        <dbReference type="Proteomes" id="UP000305202"/>
    </source>
</evidence>
<dbReference type="EMBL" id="SZPQ01000001">
    <property type="protein sequence ID" value="TKI08639.1"/>
    <property type="molecule type" value="Genomic_DNA"/>
</dbReference>
<dbReference type="Pfam" id="PF14359">
    <property type="entry name" value="DUF4406"/>
    <property type="match status" value="1"/>
</dbReference>
<dbReference type="InterPro" id="IPR025518">
    <property type="entry name" value="DUF4406"/>
</dbReference>
<name>A0ABY2SQZ4_9HYPH</name>
<evidence type="ECO:0000313" key="1">
    <source>
        <dbReference type="EMBL" id="TKI08639.1"/>
    </source>
</evidence>
<dbReference type="SUPFAM" id="SSF52309">
    <property type="entry name" value="N-(deoxy)ribosyltransferase-like"/>
    <property type="match status" value="1"/>
</dbReference>
<gene>
    <name evidence="1" type="ORF">FCN80_00880</name>
</gene>